<dbReference type="GeneID" id="94827370"/>
<gene>
    <name evidence="1" type="ORF">TRFO_05708</name>
</gene>
<dbReference type="RefSeq" id="XP_068359193.1">
    <property type="nucleotide sequence ID" value="XM_068492666.1"/>
</dbReference>
<keyword evidence="2" id="KW-1185">Reference proteome</keyword>
<proteinExistence type="predicted"/>
<reference evidence="1" key="1">
    <citation type="submission" date="2016-10" db="EMBL/GenBank/DDBJ databases">
        <authorList>
            <person name="Benchimol M."/>
            <person name="Almeida L.G."/>
            <person name="Vasconcelos A.T."/>
            <person name="Perreira-Neves A."/>
            <person name="Rosa I.A."/>
            <person name="Tasca T."/>
            <person name="Bogo M.R."/>
            <person name="de Souza W."/>
        </authorList>
    </citation>
    <scope>NUCLEOTIDE SEQUENCE [LARGE SCALE GENOMIC DNA]</scope>
    <source>
        <strain evidence="1">K</strain>
    </source>
</reference>
<dbReference type="VEuPathDB" id="TrichDB:TRFO_05708"/>
<comment type="caution">
    <text evidence="1">The sequence shown here is derived from an EMBL/GenBank/DDBJ whole genome shotgun (WGS) entry which is preliminary data.</text>
</comment>
<evidence type="ECO:0000313" key="2">
    <source>
        <dbReference type="Proteomes" id="UP000179807"/>
    </source>
</evidence>
<dbReference type="EMBL" id="MLAK01000738">
    <property type="protein sequence ID" value="OHT06057.1"/>
    <property type="molecule type" value="Genomic_DNA"/>
</dbReference>
<sequence>MRASDPVTEIIREMDRKPSALLSSCLSEVNNLRNSIILSERIICLAPLFYKQSFQSYLSDFPGGFRSFVFNPRDLPSFLGFAQMTQNTGFLICYLNERPDVLAKAVILKARHKNFHYLIRCAIPAIFGYFSSQEHLSIAIKFYNAIIDPEITKCDQKLAISILQPLMHSSINYRFIEAALSKFLDAFVVDVNFLQAEDKENYFSMYSAFLVRCICQCLCLLPEPILTLLHRLKEIGWDPENFSILFFQKFLWDVAFEWLDNSSAKNYIDLIKKIIFITSSDKNQISLIYKSLFNAKSVYEIPSVYTRFGHTYLDFFISVHDVHVIAKILHSCKMMPDTVTLEELMRVPPNYEFSWYTCQVYPHLLTNKGKINNPEDDPLFHGDTQEVKLFEKLLGNRLYKKELKKWHDLIKSSESMRIMHYISDGVQNSIGKPFMKSFTALQKSFNMPEMNRKIYLSLVEGHLNLWIDNSMKAILDHLDTQFTKRLASIQKRDNLIDFAQLSSRMSGALRPVLVGSVRQLVCIDAASLYDQFLILLKVMNDFNVIAKTNKFIDVMYPVLFQQGKGQHFLSTFIKLNHFAMKVPYFLCYCDDEERFLWLKLESIILSCLTSDEVFLKAYVSLQDQFTAASSRHIYCS</sequence>
<name>A0A1J4K3N4_9EUKA</name>
<protein>
    <submittedName>
        <fullName evidence="1">Uncharacterized protein</fullName>
    </submittedName>
</protein>
<evidence type="ECO:0000313" key="1">
    <source>
        <dbReference type="EMBL" id="OHT06057.1"/>
    </source>
</evidence>
<dbReference type="Proteomes" id="UP000179807">
    <property type="component" value="Unassembled WGS sequence"/>
</dbReference>
<dbReference type="AlphaFoldDB" id="A0A1J4K3N4"/>
<accession>A0A1J4K3N4</accession>
<organism evidence="1 2">
    <name type="scientific">Tritrichomonas foetus</name>
    <dbReference type="NCBI Taxonomy" id="1144522"/>
    <lineage>
        <taxon>Eukaryota</taxon>
        <taxon>Metamonada</taxon>
        <taxon>Parabasalia</taxon>
        <taxon>Tritrichomonadida</taxon>
        <taxon>Tritrichomonadidae</taxon>
        <taxon>Tritrichomonas</taxon>
    </lineage>
</organism>